<keyword evidence="2" id="KW-1185">Reference proteome</keyword>
<organism evidence="1 2">
    <name type="scientific">Agrobacterium arsenijevicii</name>
    <dbReference type="NCBI Taxonomy" id="1585697"/>
    <lineage>
        <taxon>Bacteria</taxon>
        <taxon>Pseudomonadati</taxon>
        <taxon>Pseudomonadota</taxon>
        <taxon>Alphaproteobacteria</taxon>
        <taxon>Hyphomicrobiales</taxon>
        <taxon>Rhizobiaceae</taxon>
        <taxon>Rhizobium/Agrobacterium group</taxon>
        <taxon>Agrobacterium</taxon>
    </lineage>
</organism>
<reference evidence="1 2" key="1">
    <citation type="submission" date="2014-12" db="EMBL/GenBank/DDBJ databases">
        <authorList>
            <person name="Kuzmanovic N."/>
            <person name="Pulawska J."/>
            <person name="Obradovic A."/>
        </authorList>
    </citation>
    <scope>NUCLEOTIDE SEQUENCE [LARGE SCALE GENOMIC DNA]</scope>
    <source>
        <strain evidence="1 2">KFB 330</strain>
    </source>
</reference>
<dbReference type="Proteomes" id="UP000032564">
    <property type="component" value="Unassembled WGS sequence"/>
</dbReference>
<proteinExistence type="predicted"/>
<evidence type="ECO:0000313" key="2">
    <source>
        <dbReference type="Proteomes" id="UP000032564"/>
    </source>
</evidence>
<gene>
    <name evidence="1" type="ORF">RP75_26745</name>
</gene>
<dbReference type="EMBL" id="JWIT01000037">
    <property type="protein sequence ID" value="KJF70345.1"/>
    <property type="molecule type" value="Genomic_DNA"/>
</dbReference>
<name>A0ABR5CZV1_9HYPH</name>
<accession>A0ABR5CZV1</accession>
<sequence length="65" mass="7347">MVGEPVEQDDGHLGVAEYGRPLAEGQVVVTMIEVRSYRSIMRRLMSTAKTTMHPAERCFKKTTFC</sequence>
<comment type="caution">
    <text evidence="1">The sequence shown here is derived from an EMBL/GenBank/DDBJ whole genome shotgun (WGS) entry which is preliminary data.</text>
</comment>
<evidence type="ECO:0000313" key="1">
    <source>
        <dbReference type="EMBL" id="KJF70345.1"/>
    </source>
</evidence>
<protein>
    <submittedName>
        <fullName evidence="1">Uncharacterized protein</fullName>
    </submittedName>
</protein>